<evidence type="ECO:0000259" key="8">
    <source>
        <dbReference type="PROSITE" id="PS50054"/>
    </source>
</evidence>
<dbReference type="EMBL" id="CADEAL010000757">
    <property type="protein sequence ID" value="CAB1424849.1"/>
    <property type="molecule type" value="Genomic_DNA"/>
</dbReference>
<accession>A0A9N7YHY2</accession>
<dbReference type="InterPro" id="IPR016130">
    <property type="entry name" value="Tyr_Pase_AS"/>
</dbReference>
<evidence type="ECO:0000256" key="5">
    <source>
        <dbReference type="ARBA" id="ARBA00048336"/>
    </source>
</evidence>
<dbReference type="InterPro" id="IPR000340">
    <property type="entry name" value="Dual-sp_phosphatase_cat-dom"/>
</dbReference>
<organism evidence="10 11">
    <name type="scientific">Pleuronectes platessa</name>
    <name type="common">European plaice</name>
    <dbReference type="NCBI Taxonomy" id="8262"/>
    <lineage>
        <taxon>Eukaryota</taxon>
        <taxon>Metazoa</taxon>
        <taxon>Chordata</taxon>
        <taxon>Craniata</taxon>
        <taxon>Vertebrata</taxon>
        <taxon>Euteleostomi</taxon>
        <taxon>Actinopterygii</taxon>
        <taxon>Neopterygii</taxon>
        <taxon>Teleostei</taxon>
        <taxon>Neoteleostei</taxon>
        <taxon>Acanthomorphata</taxon>
        <taxon>Carangaria</taxon>
        <taxon>Pleuronectiformes</taxon>
        <taxon>Pleuronectoidei</taxon>
        <taxon>Pleuronectidae</taxon>
        <taxon>Pleuronectes</taxon>
    </lineage>
</organism>
<reference evidence="10" key="1">
    <citation type="submission" date="2020-03" db="EMBL/GenBank/DDBJ databases">
        <authorList>
            <person name="Weist P."/>
        </authorList>
    </citation>
    <scope>NUCLEOTIDE SEQUENCE</scope>
</reference>
<evidence type="ECO:0000256" key="7">
    <source>
        <dbReference type="SAM" id="MobiDB-lite"/>
    </source>
</evidence>
<dbReference type="CDD" id="cd14515">
    <property type="entry name" value="DUSP3-like"/>
    <property type="match status" value="1"/>
</dbReference>
<dbReference type="InterPro" id="IPR000387">
    <property type="entry name" value="Tyr_Pase_dom"/>
</dbReference>
<feature type="compositionally biased region" description="Acidic residues" evidence="7">
    <location>
        <begin position="24"/>
        <end position="35"/>
    </location>
</feature>
<dbReference type="PANTHER" id="PTHR45682">
    <property type="entry name" value="AGAP008228-PA"/>
    <property type="match status" value="1"/>
</dbReference>
<comment type="catalytic activity">
    <reaction evidence="5">
        <text>O-phospho-L-threonyl-[protein] + H2O = L-threonyl-[protein] + phosphate</text>
        <dbReference type="Rhea" id="RHEA:47004"/>
        <dbReference type="Rhea" id="RHEA-COMP:11060"/>
        <dbReference type="Rhea" id="RHEA-COMP:11605"/>
        <dbReference type="ChEBI" id="CHEBI:15377"/>
        <dbReference type="ChEBI" id="CHEBI:30013"/>
        <dbReference type="ChEBI" id="CHEBI:43474"/>
        <dbReference type="ChEBI" id="CHEBI:61977"/>
        <dbReference type="EC" id="3.1.3.16"/>
    </reaction>
</comment>
<evidence type="ECO:0000256" key="3">
    <source>
        <dbReference type="ARBA" id="ARBA00022912"/>
    </source>
</evidence>
<keyword evidence="2" id="KW-0378">Hydrolase</keyword>
<dbReference type="Proteomes" id="UP001153269">
    <property type="component" value="Unassembled WGS sequence"/>
</dbReference>
<dbReference type="GO" id="GO:0005737">
    <property type="term" value="C:cytoplasm"/>
    <property type="evidence" value="ECO:0007669"/>
    <property type="project" value="TreeGrafter"/>
</dbReference>
<feature type="active site" description="Phosphocysteine intermediate" evidence="6">
    <location>
        <position position="381"/>
    </location>
</feature>
<comment type="caution">
    <text evidence="10">The sequence shown here is derived from an EMBL/GenBank/DDBJ whole genome shotgun (WGS) entry which is preliminary data.</text>
</comment>
<name>A0A9N7YHY2_PLEPL</name>
<dbReference type="PROSITE" id="PS50056">
    <property type="entry name" value="TYR_PHOSPHATASE_2"/>
    <property type="match status" value="2"/>
</dbReference>
<feature type="domain" description="Tyrosine-protein phosphatase" evidence="8">
    <location>
        <begin position="289"/>
        <end position="436"/>
    </location>
</feature>
<evidence type="ECO:0008006" key="12">
    <source>
        <dbReference type="Google" id="ProtNLM"/>
    </source>
</evidence>
<evidence type="ECO:0000256" key="6">
    <source>
        <dbReference type="PIRSR" id="PIRSR620405-1"/>
    </source>
</evidence>
<dbReference type="PROSITE" id="PS00383">
    <property type="entry name" value="TYR_PHOSPHATASE_1"/>
    <property type="match status" value="2"/>
</dbReference>
<evidence type="ECO:0000256" key="1">
    <source>
        <dbReference type="ARBA" id="ARBA00008601"/>
    </source>
</evidence>
<dbReference type="PANTHER" id="PTHR45682:SF12">
    <property type="entry name" value="DUAL SPECIFICITY PROTEIN PHOSPHATASE"/>
    <property type="match status" value="1"/>
</dbReference>
<dbReference type="Gene3D" id="3.90.190.10">
    <property type="entry name" value="Protein tyrosine phosphatase superfamily"/>
    <property type="match status" value="2"/>
</dbReference>
<comment type="catalytic activity">
    <reaction evidence="4">
        <text>O-phospho-L-seryl-[protein] + H2O = L-seryl-[protein] + phosphate</text>
        <dbReference type="Rhea" id="RHEA:20629"/>
        <dbReference type="Rhea" id="RHEA-COMP:9863"/>
        <dbReference type="Rhea" id="RHEA-COMP:11604"/>
        <dbReference type="ChEBI" id="CHEBI:15377"/>
        <dbReference type="ChEBI" id="CHEBI:29999"/>
        <dbReference type="ChEBI" id="CHEBI:43474"/>
        <dbReference type="ChEBI" id="CHEBI:83421"/>
        <dbReference type="EC" id="3.1.3.16"/>
    </reaction>
</comment>
<dbReference type="PRINTS" id="PR01909">
    <property type="entry name" value="ADSPHPHTASEA"/>
</dbReference>
<evidence type="ECO:0000256" key="2">
    <source>
        <dbReference type="ARBA" id="ARBA00022801"/>
    </source>
</evidence>
<sequence length="444" mass="49193">MSDRELITGAVSDREYDTEKLDLGEEGEEEEDEEEKGTCLTAEKRGKTPSLQELEEVLHSAPRSCRHGDEVWPCLYLGDMVMSHDKFGLWRLGVTHVLNAAHGKLCCKGSDDFYGTTVKYHGVPASDLPTFDLSPYFYPAAEFIHQALTSGGKVLVHCAVGVSRSAALVLAFLMIHHHLSLLSSSGHLASVSRPLNAAAPLKNSPSRRREHSETQGANLGSERHVNNHLLASLTELRTLVSELGQRTERAALESVRGAGRMSGSNQPQDLVPIKELELTLDSCSLELTAVDEVWPNLYIGNVAVAQNRKTLHKLGITHVLNAAHYKQGSIGDQSFYGNACVYFGIPAEDSEQFDLSQHFRPAADFIHKALKSKDGKVLVHCIMGVSRSASLVLVYLMLRQRLPLRDALRQVVQKRAIYPNRNFLSLLLKLDDQLTFKRRLCPLI</sequence>
<dbReference type="GO" id="GO:0008138">
    <property type="term" value="F:protein tyrosine/serine/threonine phosphatase activity"/>
    <property type="evidence" value="ECO:0007669"/>
    <property type="project" value="InterPro"/>
</dbReference>
<dbReference type="AlphaFoldDB" id="A0A9N7YHY2"/>
<dbReference type="Pfam" id="PF00782">
    <property type="entry name" value="DSPc"/>
    <property type="match status" value="2"/>
</dbReference>
<protein>
    <recommendedName>
        <fullName evidence="12">Protein-serine/threonine phosphatase</fullName>
    </recommendedName>
</protein>
<feature type="region of interest" description="Disordered" evidence="7">
    <location>
        <begin position="1"/>
        <end position="40"/>
    </location>
</feature>
<dbReference type="SUPFAM" id="SSF52799">
    <property type="entry name" value="(Phosphotyrosine protein) phosphatases II"/>
    <property type="match status" value="2"/>
</dbReference>
<feature type="domain" description="Tyrosine specific protein phosphatases" evidence="9">
    <location>
        <begin position="135"/>
        <end position="181"/>
    </location>
</feature>
<feature type="domain" description="Tyrosine-protein phosphatase" evidence="8">
    <location>
        <begin position="66"/>
        <end position="214"/>
    </location>
</feature>
<keyword evidence="11" id="KW-1185">Reference proteome</keyword>
<proteinExistence type="inferred from homology"/>
<keyword evidence="3" id="KW-0904">Protein phosphatase</keyword>
<gene>
    <name evidence="10" type="ORF">PLEPLA_LOCUS12777</name>
</gene>
<evidence type="ECO:0000313" key="10">
    <source>
        <dbReference type="EMBL" id="CAB1424849.1"/>
    </source>
</evidence>
<comment type="similarity">
    <text evidence="1">Belongs to the protein-tyrosine phosphatase family. Non-receptor class dual specificity subfamily.</text>
</comment>
<dbReference type="InterPro" id="IPR020405">
    <property type="entry name" value="Atypical_DUSP_subfamA"/>
</dbReference>
<dbReference type="InterPro" id="IPR029021">
    <property type="entry name" value="Prot-tyrosine_phosphatase-like"/>
</dbReference>
<dbReference type="GO" id="GO:0004722">
    <property type="term" value="F:protein serine/threonine phosphatase activity"/>
    <property type="evidence" value="ECO:0007669"/>
    <property type="project" value="UniProtKB-EC"/>
</dbReference>
<dbReference type="InterPro" id="IPR020422">
    <property type="entry name" value="TYR_PHOSPHATASE_DUAL_dom"/>
</dbReference>
<evidence type="ECO:0000256" key="4">
    <source>
        <dbReference type="ARBA" id="ARBA00047761"/>
    </source>
</evidence>
<feature type="compositionally biased region" description="Basic and acidic residues" evidence="7">
    <location>
        <begin position="1"/>
        <end position="23"/>
    </location>
</feature>
<dbReference type="PRINTS" id="PR01908">
    <property type="entry name" value="ADSPHPHTASE"/>
</dbReference>
<dbReference type="SMART" id="SM00195">
    <property type="entry name" value="DSPc"/>
    <property type="match status" value="2"/>
</dbReference>
<dbReference type="GO" id="GO:0033549">
    <property type="term" value="F:MAP kinase phosphatase activity"/>
    <property type="evidence" value="ECO:0007669"/>
    <property type="project" value="TreeGrafter"/>
</dbReference>
<feature type="region of interest" description="Disordered" evidence="7">
    <location>
        <begin position="199"/>
        <end position="221"/>
    </location>
</feature>
<evidence type="ECO:0000259" key="9">
    <source>
        <dbReference type="PROSITE" id="PS50056"/>
    </source>
</evidence>
<dbReference type="GO" id="GO:0043409">
    <property type="term" value="P:negative regulation of MAPK cascade"/>
    <property type="evidence" value="ECO:0007669"/>
    <property type="project" value="TreeGrafter"/>
</dbReference>
<feature type="domain" description="Tyrosine specific protein phosphatases" evidence="9">
    <location>
        <begin position="357"/>
        <end position="415"/>
    </location>
</feature>
<dbReference type="PROSITE" id="PS50054">
    <property type="entry name" value="TYR_PHOSPHATASE_DUAL"/>
    <property type="match status" value="2"/>
</dbReference>
<evidence type="ECO:0000313" key="11">
    <source>
        <dbReference type="Proteomes" id="UP001153269"/>
    </source>
</evidence>